<dbReference type="AlphaFoldDB" id="A0A4Y7SRB6"/>
<gene>
    <name evidence="2" type="ORF">FA13DRAFT_1777948</name>
</gene>
<comment type="caution">
    <text evidence="2">The sequence shown here is derived from an EMBL/GenBank/DDBJ whole genome shotgun (WGS) entry which is preliminary data.</text>
</comment>
<proteinExistence type="predicted"/>
<dbReference type="EMBL" id="QPFP01000068">
    <property type="protein sequence ID" value="TEB24332.1"/>
    <property type="molecule type" value="Genomic_DNA"/>
</dbReference>
<feature type="non-terminal residue" evidence="2">
    <location>
        <position position="302"/>
    </location>
</feature>
<evidence type="ECO:0000313" key="2">
    <source>
        <dbReference type="EMBL" id="TEB24332.1"/>
    </source>
</evidence>
<protein>
    <submittedName>
        <fullName evidence="2">Uncharacterized protein</fullName>
    </submittedName>
</protein>
<evidence type="ECO:0000256" key="1">
    <source>
        <dbReference type="SAM" id="MobiDB-lite"/>
    </source>
</evidence>
<sequence>MGQHRHLPEQEAVLEPQLRWPLETPMEMGPSSERTAARAKEDSVDDIRKLADRVKDEYATSGQEILESISRTLEVPQNVQRFGPILQDLTTVVGGLVALAEVARWYGAGNTSLIDPKVLVAEAFAKKYLFWSLILLRIPATPTSSNPPLELLTSDRQLSVYHHVPALYGALLDIPGIAYETFPQSLRPTLIDVAIAWWAALFDSEPPMYPLGRPMDDPSHSSVDVSVSTFLRLLLPDARSMTRSIMSGIICPPKVFVHRTLRRMRLLPKLNVLAHLSRLPPCTMEIENMGILSNIAGIRDSR</sequence>
<accession>A0A4Y7SRB6</accession>
<keyword evidence="3" id="KW-1185">Reference proteome</keyword>
<organism evidence="2 3">
    <name type="scientific">Coprinellus micaceus</name>
    <name type="common">Glistening ink-cap mushroom</name>
    <name type="synonym">Coprinus micaceus</name>
    <dbReference type="NCBI Taxonomy" id="71717"/>
    <lineage>
        <taxon>Eukaryota</taxon>
        <taxon>Fungi</taxon>
        <taxon>Dikarya</taxon>
        <taxon>Basidiomycota</taxon>
        <taxon>Agaricomycotina</taxon>
        <taxon>Agaricomycetes</taxon>
        <taxon>Agaricomycetidae</taxon>
        <taxon>Agaricales</taxon>
        <taxon>Agaricineae</taxon>
        <taxon>Psathyrellaceae</taxon>
        <taxon>Coprinellus</taxon>
    </lineage>
</organism>
<evidence type="ECO:0000313" key="3">
    <source>
        <dbReference type="Proteomes" id="UP000298030"/>
    </source>
</evidence>
<dbReference type="Proteomes" id="UP000298030">
    <property type="component" value="Unassembled WGS sequence"/>
</dbReference>
<name>A0A4Y7SRB6_COPMI</name>
<reference evidence="2 3" key="1">
    <citation type="journal article" date="2019" name="Nat. Ecol. Evol.">
        <title>Megaphylogeny resolves global patterns of mushroom evolution.</title>
        <authorList>
            <person name="Varga T."/>
            <person name="Krizsan K."/>
            <person name="Foldi C."/>
            <person name="Dima B."/>
            <person name="Sanchez-Garcia M."/>
            <person name="Sanchez-Ramirez S."/>
            <person name="Szollosi G.J."/>
            <person name="Szarkandi J.G."/>
            <person name="Papp V."/>
            <person name="Albert L."/>
            <person name="Andreopoulos W."/>
            <person name="Angelini C."/>
            <person name="Antonin V."/>
            <person name="Barry K.W."/>
            <person name="Bougher N.L."/>
            <person name="Buchanan P."/>
            <person name="Buyck B."/>
            <person name="Bense V."/>
            <person name="Catcheside P."/>
            <person name="Chovatia M."/>
            <person name="Cooper J."/>
            <person name="Damon W."/>
            <person name="Desjardin D."/>
            <person name="Finy P."/>
            <person name="Geml J."/>
            <person name="Haridas S."/>
            <person name="Hughes K."/>
            <person name="Justo A."/>
            <person name="Karasinski D."/>
            <person name="Kautmanova I."/>
            <person name="Kiss B."/>
            <person name="Kocsube S."/>
            <person name="Kotiranta H."/>
            <person name="LaButti K.M."/>
            <person name="Lechner B.E."/>
            <person name="Liimatainen K."/>
            <person name="Lipzen A."/>
            <person name="Lukacs Z."/>
            <person name="Mihaltcheva S."/>
            <person name="Morgado L.N."/>
            <person name="Niskanen T."/>
            <person name="Noordeloos M.E."/>
            <person name="Ohm R.A."/>
            <person name="Ortiz-Santana B."/>
            <person name="Ovrebo C."/>
            <person name="Racz N."/>
            <person name="Riley R."/>
            <person name="Savchenko A."/>
            <person name="Shiryaev A."/>
            <person name="Soop K."/>
            <person name="Spirin V."/>
            <person name="Szebenyi C."/>
            <person name="Tomsovsky M."/>
            <person name="Tulloss R.E."/>
            <person name="Uehling J."/>
            <person name="Grigoriev I.V."/>
            <person name="Vagvolgyi C."/>
            <person name="Papp T."/>
            <person name="Martin F.M."/>
            <person name="Miettinen O."/>
            <person name="Hibbett D.S."/>
            <person name="Nagy L.G."/>
        </authorList>
    </citation>
    <scope>NUCLEOTIDE SEQUENCE [LARGE SCALE GENOMIC DNA]</scope>
    <source>
        <strain evidence="2 3">FP101781</strain>
    </source>
</reference>
<feature type="region of interest" description="Disordered" evidence="1">
    <location>
        <begin position="21"/>
        <end position="43"/>
    </location>
</feature>